<evidence type="ECO:0000313" key="9">
    <source>
        <dbReference type="Proteomes" id="UP000298327"/>
    </source>
</evidence>
<dbReference type="InterPro" id="IPR008906">
    <property type="entry name" value="HATC_C_dom"/>
</dbReference>
<dbReference type="SUPFAM" id="SSF53098">
    <property type="entry name" value="Ribonuclease H-like"/>
    <property type="match status" value="1"/>
</dbReference>
<dbReference type="PANTHER" id="PTHR46481">
    <property type="entry name" value="ZINC FINGER BED DOMAIN-CONTAINING PROTEIN 4"/>
    <property type="match status" value="1"/>
</dbReference>
<evidence type="ECO:0000256" key="3">
    <source>
        <dbReference type="ARBA" id="ARBA00022771"/>
    </source>
</evidence>
<keyword evidence="3" id="KW-0863">Zinc-finger</keyword>
<accession>A0A4Y9XUD5</accession>
<dbReference type="PANTHER" id="PTHR46481:SF10">
    <property type="entry name" value="ZINC FINGER BED DOMAIN-CONTAINING PROTEIN 39"/>
    <property type="match status" value="1"/>
</dbReference>
<evidence type="ECO:0000256" key="5">
    <source>
        <dbReference type="ARBA" id="ARBA00023242"/>
    </source>
</evidence>
<comment type="subcellular location">
    <subcellularLocation>
        <location evidence="1">Nucleus</location>
    </subcellularLocation>
</comment>
<dbReference type="GO" id="GO:0046983">
    <property type="term" value="F:protein dimerization activity"/>
    <property type="evidence" value="ECO:0007669"/>
    <property type="project" value="InterPro"/>
</dbReference>
<gene>
    <name evidence="8" type="ORF">EVG20_g9978</name>
</gene>
<name>A0A4Y9XUD5_9AGAM</name>
<reference evidence="8 9" key="1">
    <citation type="submission" date="2019-02" db="EMBL/GenBank/DDBJ databases">
        <title>Genome sequencing of the rare red list fungi Dentipellis fragilis.</title>
        <authorList>
            <person name="Buettner E."/>
            <person name="Kellner H."/>
        </authorList>
    </citation>
    <scope>NUCLEOTIDE SEQUENCE [LARGE SCALE GENOMIC DNA]</scope>
    <source>
        <strain evidence="8 9">DSM 105465</strain>
    </source>
</reference>
<dbReference type="SUPFAM" id="SSF140996">
    <property type="entry name" value="Hermes dimerisation domain"/>
    <property type="match status" value="1"/>
</dbReference>
<dbReference type="Proteomes" id="UP000298327">
    <property type="component" value="Unassembled WGS sequence"/>
</dbReference>
<dbReference type="AlphaFoldDB" id="A0A4Y9XUD5"/>
<comment type="caution">
    <text evidence="8">The sequence shown here is derived from an EMBL/GenBank/DDBJ whole genome shotgun (WGS) entry which is preliminary data.</text>
</comment>
<evidence type="ECO:0000256" key="2">
    <source>
        <dbReference type="ARBA" id="ARBA00022723"/>
    </source>
</evidence>
<keyword evidence="5" id="KW-0539">Nucleus</keyword>
<dbReference type="STRING" id="205917.A0A4Y9XUD5"/>
<keyword evidence="4" id="KW-0862">Zinc</keyword>
<evidence type="ECO:0000256" key="1">
    <source>
        <dbReference type="ARBA" id="ARBA00004123"/>
    </source>
</evidence>
<organism evidence="8 9">
    <name type="scientific">Dentipellis fragilis</name>
    <dbReference type="NCBI Taxonomy" id="205917"/>
    <lineage>
        <taxon>Eukaryota</taxon>
        <taxon>Fungi</taxon>
        <taxon>Dikarya</taxon>
        <taxon>Basidiomycota</taxon>
        <taxon>Agaricomycotina</taxon>
        <taxon>Agaricomycetes</taxon>
        <taxon>Russulales</taxon>
        <taxon>Hericiaceae</taxon>
        <taxon>Dentipellis</taxon>
    </lineage>
</organism>
<keyword evidence="9" id="KW-1185">Reference proteome</keyword>
<keyword evidence="2" id="KW-0479">Metal-binding</keyword>
<dbReference type="OrthoDB" id="2677917at2759"/>
<dbReference type="GO" id="GO:0008270">
    <property type="term" value="F:zinc ion binding"/>
    <property type="evidence" value="ECO:0007669"/>
    <property type="project" value="UniProtKB-KW"/>
</dbReference>
<dbReference type="EMBL" id="SEOQ01001108">
    <property type="protein sequence ID" value="TFY53760.1"/>
    <property type="molecule type" value="Genomic_DNA"/>
</dbReference>
<dbReference type="GO" id="GO:0005634">
    <property type="term" value="C:nucleus"/>
    <property type="evidence" value="ECO:0007669"/>
    <property type="project" value="UniProtKB-SubCell"/>
</dbReference>
<evidence type="ECO:0000256" key="6">
    <source>
        <dbReference type="SAM" id="MobiDB-lite"/>
    </source>
</evidence>
<dbReference type="Pfam" id="PF05699">
    <property type="entry name" value="Dimer_Tnp_hAT"/>
    <property type="match status" value="1"/>
</dbReference>
<dbReference type="InterPro" id="IPR012337">
    <property type="entry name" value="RNaseH-like_sf"/>
</dbReference>
<feature type="domain" description="HAT C-terminal dimerisation" evidence="7">
    <location>
        <begin position="694"/>
        <end position="772"/>
    </location>
</feature>
<feature type="region of interest" description="Disordered" evidence="6">
    <location>
        <begin position="1"/>
        <end position="77"/>
    </location>
</feature>
<evidence type="ECO:0000313" key="8">
    <source>
        <dbReference type="EMBL" id="TFY53760.1"/>
    </source>
</evidence>
<protein>
    <recommendedName>
        <fullName evidence="7">HAT C-terminal dimerisation domain-containing protein</fullName>
    </recommendedName>
</protein>
<proteinExistence type="predicted"/>
<dbReference type="InterPro" id="IPR052035">
    <property type="entry name" value="ZnF_BED_domain_contain"/>
</dbReference>
<sequence length="813" mass="90510">MAPKCRSLAKPATQSSKRVRRTGSMASNQASVVTEEEDNANLTAAGITEAIELDEDGNEIRRSPISSESEEEGDEEKLEHMMKNWSSPIYAFFSPIPAIKYRDGRQTHTFTCLAKGCNKDIHRYLDTTDAQSTSNMRKHAAKCWGATVVAAADSTGNVSSARESVVKGYLRDGSITASFAHRGKGKVTYLHRQHTKPETKAEIVHWVAESLRPFKVVADRGFLSLMKTGRPGYYVPSPSTVSRDVKLVFARSRKRIAKILQDYDGDLSFATDAWSSPNHRAFVAFTVHLLWNGEPISILLDLVEVAKSHSGINLAEAFVQVLQDFGVAEKILGVTCDNASPNNVMVEKMADLVEGFPGEINRTRCFAHIVNLIAKSMLSQFDVPKCDADRALSAAERELAALADDLEDDDMSTANDDETNEVEGWVDERAGMTEAEREELRTEVAPVKLVLVKLRKVAFKIVHSTTILLPAWKAILADLGQRERLIPRDVATRWNSTYDMLVVALEHQVAIRTIVANTSLELDEVEMTAQEWRIVQQLCDVLHILKDATMFFSHGTPSLATVIPAMDHIDSTLATSATDVSLNAAIHASLGIAKRTLNRYYNLTDSSELYRIAIVLHPRHKLAYFQTMHWEEAWIETACDMVQDEFKHSYASLAVPEEAEEDVEVVEGSVQPSGNIFDNLPSLTTSKSQDMRNELERYLATDPEHVDDALVWWQSHRAEYPRLSCMAINYLTIPATSVAVEHVFSRGRLLLSHVRNRLSASTTRALLCLGDWSRLGLVQDSDVQHVASMSDVPLDEEQADGEFELPDGWDAIN</sequence>
<evidence type="ECO:0000256" key="4">
    <source>
        <dbReference type="ARBA" id="ARBA00022833"/>
    </source>
</evidence>
<evidence type="ECO:0000259" key="7">
    <source>
        <dbReference type="Pfam" id="PF05699"/>
    </source>
</evidence>